<proteinExistence type="predicted"/>
<dbReference type="InterPro" id="IPR036188">
    <property type="entry name" value="FAD/NAD-bd_sf"/>
</dbReference>
<dbReference type="HOGENOM" id="CLU_009665_1_0_1"/>
<dbReference type="InterPro" id="IPR051704">
    <property type="entry name" value="FAD_aromatic-hydroxylase"/>
</dbReference>
<dbReference type="GO" id="GO:0071949">
    <property type="term" value="F:FAD binding"/>
    <property type="evidence" value="ECO:0007669"/>
    <property type="project" value="InterPro"/>
</dbReference>
<dbReference type="SUPFAM" id="SSF51905">
    <property type="entry name" value="FAD/NAD(P)-binding domain"/>
    <property type="match status" value="1"/>
</dbReference>
<dbReference type="Gene3D" id="3.50.50.60">
    <property type="entry name" value="FAD/NAD(P)-binding domain"/>
    <property type="match status" value="1"/>
</dbReference>
<dbReference type="AlphaFoldDB" id="A0A074YG14"/>
<name>A0A074YG14_AURSE</name>
<organism evidence="5 6">
    <name type="scientific">Aureobasidium subglaciale (strain EXF-2481)</name>
    <name type="common">Aureobasidium pullulans var. subglaciale</name>
    <dbReference type="NCBI Taxonomy" id="1043005"/>
    <lineage>
        <taxon>Eukaryota</taxon>
        <taxon>Fungi</taxon>
        <taxon>Dikarya</taxon>
        <taxon>Ascomycota</taxon>
        <taxon>Pezizomycotina</taxon>
        <taxon>Dothideomycetes</taxon>
        <taxon>Dothideomycetidae</taxon>
        <taxon>Dothideales</taxon>
        <taxon>Saccotheciaceae</taxon>
        <taxon>Aureobasidium</taxon>
    </lineage>
</organism>
<protein>
    <recommendedName>
        <fullName evidence="4">FAD-binding domain-containing protein</fullName>
    </recommendedName>
</protein>
<dbReference type="STRING" id="1043005.A0A074YG14"/>
<reference evidence="5 6" key="1">
    <citation type="journal article" date="2014" name="BMC Genomics">
        <title>Genome sequencing of four Aureobasidium pullulans varieties: biotechnological potential, stress tolerance, and description of new species.</title>
        <authorList>
            <person name="Gostin Ar C."/>
            <person name="Ohm R.A."/>
            <person name="Kogej T."/>
            <person name="Sonjak S."/>
            <person name="Turk M."/>
            <person name="Zajc J."/>
            <person name="Zalar P."/>
            <person name="Grube M."/>
            <person name="Sun H."/>
            <person name="Han J."/>
            <person name="Sharma A."/>
            <person name="Chiniquy J."/>
            <person name="Ngan C.Y."/>
            <person name="Lipzen A."/>
            <person name="Barry K."/>
            <person name="Grigoriev I.V."/>
            <person name="Gunde-Cimerman N."/>
        </authorList>
    </citation>
    <scope>NUCLEOTIDE SEQUENCE [LARGE SCALE GENOMIC DNA]</scope>
    <source>
        <strain evidence="5 6">EXF-2481</strain>
    </source>
</reference>
<dbReference type="OrthoDB" id="655030at2759"/>
<evidence type="ECO:0000313" key="5">
    <source>
        <dbReference type="EMBL" id="KEQ96763.1"/>
    </source>
</evidence>
<evidence type="ECO:0000259" key="4">
    <source>
        <dbReference type="Pfam" id="PF01494"/>
    </source>
</evidence>
<evidence type="ECO:0000313" key="6">
    <source>
        <dbReference type="Proteomes" id="UP000030641"/>
    </source>
</evidence>
<dbReference type="GO" id="GO:0016491">
    <property type="term" value="F:oxidoreductase activity"/>
    <property type="evidence" value="ECO:0007669"/>
    <property type="project" value="UniProtKB-KW"/>
</dbReference>
<dbReference type="PANTHER" id="PTHR46865">
    <property type="entry name" value="OXIDOREDUCTASE-RELATED"/>
    <property type="match status" value="1"/>
</dbReference>
<dbReference type="RefSeq" id="XP_013345374.1">
    <property type="nucleotide sequence ID" value="XM_013489920.1"/>
</dbReference>
<dbReference type="EMBL" id="KL584755">
    <property type="protein sequence ID" value="KEQ96763.1"/>
    <property type="molecule type" value="Genomic_DNA"/>
</dbReference>
<keyword evidence="3" id="KW-0560">Oxidoreductase</keyword>
<gene>
    <name evidence="5" type="ORF">AUEXF2481DRAFT_38180</name>
</gene>
<dbReference type="Gene3D" id="3.30.9.10">
    <property type="entry name" value="D-Amino Acid Oxidase, subunit A, domain 2"/>
    <property type="match status" value="1"/>
</dbReference>
<keyword evidence="2" id="KW-0274">FAD</keyword>
<dbReference type="GeneID" id="25366042"/>
<dbReference type="Proteomes" id="UP000030641">
    <property type="component" value="Unassembled WGS sequence"/>
</dbReference>
<keyword evidence="1" id="KW-0285">Flavoprotein</keyword>
<evidence type="ECO:0000256" key="1">
    <source>
        <dbReference type="ARBA" id="ARBA00022630"/>
    </source>
</evidence>
<dbReference type="OMA" id="YERRWRP"/>
<dbReference type="InterPro" id="IPR002938">
    <property type="entry name" value="FAD-bd"/>
</dbReference>
<accession>A0A074YG14</accession>
<dbReference type="InParanoid" id="A0A074YG14"/>
<dbReference type="PANTHER" id="PTHR46865:SF2">
    <property type="entry name" value="MONOOXYGENASE"/>
    <property type="match status" value="1"/>
</dbReference>
<dbReference type="PRINTS" id="PR00420">
    <property type="entry name" value="RNGMNOXGNASE"/>
</dbReference>
<evidence type="ECO:0000256" key="3">
    <source>
        <dbReference type="ARBA" id="ARBA00023002"/>
    </source>
</evidence>
<feature type="domain" description="FAD-binding" evidence="4">
    <location>
        <begin position="67"/>
        <end position="396"/>
    </location>
</feature>
<keyword evidence="6" id="KW-1185">Reference proteome</keyword>
<sequence length="483" mass="52200">MNIVRPRSILQTQLYCQNSTRAVTLFTTTRSSLLSAYNKPSISNSTISKTRSFSSQAITTQNTIMHHVLIVGGGPAGSSTAFWLAKAGFKVTVAERSTVEPYGQGIDITGEAVDVVKKMGLWDEIKANTTGESGFAMLDDAGKEIGNTGTNAVDNSKPAFSPTNEIEIMRGTLTNIIADAAKKHGAEYRYGCTVTDIQQDENSVTATLSDNGKPETFTAIIGADGVASRVRKLTFDESLTKDCFKQTDTYVAYFSMDVDPKDHTSYSILQHANKGRVLWIRPIDTNGTRTSGYVMVTTTDGAELNQAARHGTIEQQKALLERLFEGVGGIRDRIIGGMNASTDFYFTRVVQVKLDTWHNNRCGLVGDAAYCPSPLTGQGTTMAVLGSYMIAGELIANPNDPAAAFTNYKKKFGVFAEEEGAIPLGGKAPKLFCPQSDTGIWIIRSIFGVVARPGVQKFFASLPSLPSFGLGSKKFELPDYESC</sequence>
<dbReference type="Pfam" id="PF01494">
    <property type="entry name" value="FAD_binding_3"/>
    <property type="match status" value="1"/>
</dbReference>
<evidence type="ECO:0000256" key="2">
    <source>
        <dbReference type="ARBA" id="ARBA00022827"/>
    </source>
</evidence>